<evidence type="ECO:0000256" key="5">
    <source>
        <dbReference type="SAM" id="Coils"/>
    </source>
</evidence>
<reference evidence="9 10" key="1">
    <citation type="submission" date="2015-06" db="EMBL/GenBank/DDBJ databases">
        <authorList>
            <person name="Hoefler B.C."/>
            <person name="Straight P.D."/>
        </authorList>
    </citation>
    <scope>NUCLEOTIDE SEQUENCE [LARGE SCALE GENOMIC DNA]</scope>
    <source>
        <strain evidence="9 10">Riq4</strain>
    </source>
</reference>
<dbReference type="OrthoDB" id="9806939at2"/>
<organism evidence="9 10">
    <name type="scientific">Pseudomonas syringae</name>
    <dbReference type="NCBI Taxonomy" id="317"/>
    <lineage>
        <taxon>Bacteria</taxon>
        <taxon>Pseudomonadati</taxon>
        <taxon>Pseudomonadota</taxon>
        <taxon>Gammaproteobacteria</taxon>
        <taxon>Pseudomonadales</taxon>
        <taxon>Pseudomonadaceae</taxon>
        <taxon>Pseudomonas</taxon>
    </lineage>
</organism>
<protein>
    <submittedName>
        <fullName evidence="9">Secretion protein HlyD</fullName>
    </submittedName>
</protein>
<dbReference type="PANTHER" id="PTHR30469:SF29">
    <property type="entry name" value="BLR2860 PROTEIN"/>
    <property type="match status" value="1"/>
</dbReference>
<feature type="coiled-coil region" evidence="5">
    <location>
        <begin position="109"/>
        <end position="160"/>
    </location>
</feature>
<evidence type="ECO:0000313" key="9">
    <source>
        <dbReference type="EMBL" id="KNH26692.1"/>
    </source>
</evidence>
<evidence type="ECO:0000256" key="4">
    <source>
        <dbReference type="ARBA" id="ARBA00023054"/>
    </source>
</evidence>
<dbReference type="InterPro" id="IPR058792">
    <property type="entry name" value="Beta-barrel_RND_2"/>
</dbReference>
<dbReference type="InterPro" id="IPR006143">
    <property type="entry name" value="RND_pump_MFP"/>
</dbReference>
<dbReference type="GO" id="GO:0019898">
    <property type="term" value="C:extrinsic component of membrane"/>
    <property type="evidence" value="ECO:0007669"/>
    <property type="project" value="InterPro"/>
</dbReference>
<dbReference type="EMBL" id="LFQK01000025">
    <property type="protein sequence ID" value="KNH26692.1"/>
    <property type="molecule type" value="Genomic_DNA"/>
</dbReference>
<dbReference type="PANTHER" id="PTHR30469">
    <property type="entry name" value="MULTIDRUG RESISTANCE PROTEIN MDTA"/>
    <property type="match status" value="1"/>
</dbReference>
<feature type="domain" description="Multidrug resistance protein MdtA-like barrel-sandwich hybrid" evidence="6">
    <location>
        <begin position="68"/>
        <end position="194"/>
    </location>
</feature>
<evidence type="ECO:0000313" key="10">
    <source>
        <dbReference type="Proteomes" id="UP000036955"/>
    </source>
</evidence>
<dbReference type="NCBIfam" id="TIGR01730">
    <property type="entry name" value="RND_mfp"/>
    <property type="match status" value="1"/>
</dbReference>
<keyword evidence="4 5" id="KW-0175">Coiled coil</keyword>
<dbReference type="InterPro" id="IPR058625">
    <property type="entry name" value="MdtA-like_BSH"/>
</dbReference>
<dbReference type="PATRIC" id="fig|317.197.peg.2473"/>
<keyword evidence="3" id="KW-0813">Transport</keyword>
<dbReference type="Pfam" id="PF25917">
    <property type="entry name" value="BSH_RND"/>
    <property type="match status" value="1"/>
</dbReference>
<dbReference type="Gene3D" id="2.40.50.100">
    <property type="match status" value="1"/>
</dbReference>
<dbReference type="GO" id="GO:0015562">
    <property type="term" value="F:efflux transmembrane transporter activity"/>
    <property type="evidence" value="ECO:0007669"/>
    <property type="project" value="TreeGrafter"/>
</dbReference>
<dbReference type="GO" id="GO:0030313">
    <property type="term" value="C:cell envelope"/>
    <property type="evidence" value="ECO:0007669"/>
    <property type="project" value="UniProtKB-SubCell"/>
</dbReference>
<comment type="caution">
    <text evidence="9">The sequence shown here is derived from an EMBL/GenBank/DDBJ whole genome shotgun (WGS) entry which is preliminary data.</text>
</comment>
<dbReference type="GO" id="GO:1990195">
    <property type="term" value="C:macrolide transmembrane transporter complex"/>
    <property type="evidence" value="ECO:0007669"/>
    <property type="project" value="InterPro"/>
</dbReference>
<evidence type="ECO:0000259" key="7">
    <source>
        <dbReference type="Pfam" id="PF25954"/>
    </source>
</evidence>
<dbReference type="FunFam" id="2.40.30.170:FF:000010">
    <property type="entry name" value="Efflux RND transporter periplasmic adaptor subunit"/>
    <property type="match status" value="1"/>
</dbReference>
<evidence type="ECO:0000256" key="3">
    <source>
        <dbReference type="ARBA" id="ARBA00022448"/>
    </source>
</evidence>
<proteinExistence type="inferred from homology"/>
<dbReference type="InterPro" id="IPR058627">
    <property type="entry name" value="MdtA-like_C"/>
</dbReference>
<evidence type="ECO:0000256" key="1">
    <source>
        <dbReference type="ARBA" id="ARBA00004196"/>
    </source>
</evidence>
<evidence type="ECO:0000259" key="6">
    <source>
        <dbReference type="Pfam" id="PF25917"/>
    </source>
</evidence>
<dbReference type="GO" id="GO:1990281">
    <property type="term" value="C:efflux pump complex"/>
    <property type="evidence" value="ECO:0007669"/>
    <property type="project" value="TreeGrafter"/>
</dbReference>
<comment type="similarity">
    <text evidence="2">Belongs to the membrane fusion protein (MFP) (TC 8.A.1) family.</text>
</comment>
<dbReference type="AlphaFoldDB" id="A0A0L1MDW8"/>
<name>A0A0L1MDW8_PSESX</name>
<evidence type="ECO:0000259" key="8">
    <source>
        <dbReference type="Pfam" id="PF25967"/>
    </source>
</evidence>
<dbReference type="Pfam" id="PF25954">
    <property type="entry name" value="Beta-barrel_RND_2"/>
    <property type="match status" value="1"/>
</dbReference>
<gene>
    <name evidence="9" type="ORF">ACS77_15550</name>
</gene>
<sequence>MLARNKVKLLVFVLLVIVIGSAFGWRFKWPAPVSAEQRIPSTKVGLAQVKKQPYTYYLEAIGKLEAQRQVLVSAEVSGKVVDIDFESGDQVAAGQVLLTLNDAPEQGELVRLKGEFEAAKAQFARVQELAKTGAESRRAFDSARAQYDAAKGDMERMQAQIAQRHIRAPFAGTLGIRQAHLGQYLEAGGAVATLTDPGVLRVNFTLAERDGSRVQLGQTVQAKVDAWADVKFQGQIVAIDPQINQSHTINVQAVITDTKKLLRPGMYARVSVTLPQTSELVIPETAITYNAYGESVFCVYTDDSGVQKVKRESIKVGERRDGWAVVDKGLNEGVQVVTSGQLKLHDGVAVEGVPDTVGLNLTTGLEK</sequence>
<feature type="domain" description="Multidrug resistance protein MdtA-like C-terminal permuted SH3" evidence="8">
    <location>
        <begin position="280"/>
        <end position="340"/>
    </location>
</feature>
<dbReference type="Proteomes" id="UP000036955">
    <property type="component" value="Unassembled WGS sequence"/>
</dbReference>
<comment type="subcellular location">
    <subcellularLocation>
        <location evidence="1">Cell envelope</location>
    </subcellularLocation>
</comment>
<accession>A0A0L1MDW8</accession>
<dbReference type="Pfam" id="PF25967">
    <property type="entry name" value="RND-MFP_C"/>
    <property type="match status" value="1"/>
</dbReference>
<dbReference type="GO" id="GO:1990961">
    <property type="term" value="P:xenobiotic detoxification by transmembrane export across the plasma membrane"/>
    <property type="evidence" value="ECO:0007669"/>
    <property type="project" value="InterPro"/>
</dbReference>
<evidence type="ECO:0000256" key="2">
    <source>
        <dbReference type="ARBA" id="ARBA00009477"/>
    </source>
</evidence>
<dbReference type="SUPFAM" id="SSF111369">
    <property type="entry name" value="HlyD-like secretion proteins"/>
    <property type="match status" value="1"/>
</dbReference>
<feature type="domain" description="CusB-like beta-barrel" evidence="7">
    <location>
        <begin position="202"/>
        <end position="273"/>
    </location>
</feature>
<dbReference type="Gene3D" id="6.10.140.1990">
    <property type="match status" value="1"/>
</dbReference>
<dbReference type="InterPro" id="IPR030190">
    <property type="entry name" value="MacA_alpha-hairpin_sf"/>
</dbReference>
<dbReference type="Gene3D" id="2.40.420.20">
    <property type="match status" value="1"/>
</dbReference>
<dbReference type="Gene3D" id="2.40.30.170">
    <property type="match status" value="1"/>
</dbReference>